<gene>
    <name evidence="7" type="ORF">UFOPK2683_01072</name>
    <name evidence="8" type="ORF">UFOPK3897_00797</name>
    <name evidence="9" type="ORF">UFOPK4121_01272</name>
</gene>
<reference evidence="9" key="1">
    <citation type="submission" date="2020-05" db="EMBL/GenBank/DDBJ databases">
        <authorList>
            <person name="Chiriac C."/>
            <person name="Salcher M."/>
            <person name="Ghai R."/>
            <person name="Kavagutti S V."/>
        </authorList>
    </citation>
    <scope>NUCLEOTIDE SEQUENCE</scope>
</reference>
<evidence type="ECO:0000256" key="5">
    <source>
        <dbReference type="SAM" id="Phobius"/>
    </source>
</evidence>
<proteinExistence type="predicted"/>
<dbReference type="InterPro" id="IPR044666">
    <property type="entry name" value="Cyclophilin_A-like"/>
</dbReference>
<dbReference type="PANTHER" id="PTHR45625:SF4">
    <property type="entry name" value="PEPTIDYLPROLYL ISOMERASE DOMAIN AND WD REPEAT-CONTAINING PROTEIN 1"/>
    <property type="match status" value="1"/>
</dbReference>
<dbReference type="Pfam" id="PF00160">
    <property type="entry name" value="Pro_isomerase"/>
    <property type="match status" value="1"/>
</dbReference>
<keyword evidence="5" id="KW-0472">Membrane</keyword>
<keyword evidence="5" id="KW-1133">Transmembrane helix</keyword>
<evidence type="ECO:0000256" key="2">
    <source>
        <dbReference type="ARBA" id="ARBA00023110"/>
    </source>
</evidence>
<dbReference type="EMBL" id="CAFBOF010000013">
    <property type="protein sequence ID" value="CAB4975774.1"/>
    <property type="molecule type" value="Genomic_DNA"/>
</dbReference>
<evidence type="ECO:0000313" key="8">
    <source>
        <dbReference type="EMBL" id="CAB4975774.1"/>
    </source>
</evidence>
<dbReference type="Gene3D" id="2.40.100.10">
    <property type="entry name" value="Cyclophilin-like"/>
    <property type="match status" value="1"/>
</dbReference>
<accession>A0A6J7RMG4</accession>
<dbReference type="PROSITE" id="PS50072">
    <property type="entry name" value="CSA_PPIASE_2"/>
    <property type="match status" value="1"/>
</dbReference>
<feature type="transmembrane region" description="Helical" evidence="5">
    <location>
        <begin position="33"/>
        <end position="53"/>
    </location>
</feature>
<organism evidence="9">
    <name type="scientific">freshwater metagenome</name>
    <dbReference type="NCBI Taxonomy" id="449393"/>
    <lineage>
        <taxon>unclassified sequences</taxon>
        <taxon>metagenomes</taxon>
        <taxon>ecological metagenomes</taxon>
    </lineage>
</organism>
<evidence type="ECO:0000256" key="4">
    <source>
        <dbReference type="SAM" id="MobiDB-lite"/>
    </source>
</evidence>
<name>A0A6J7RMG4_9ZZZZ</name>
<evidence type="ECO:0000256" key="1">
    <source>
        <dbReference type="ARBA" id="ARBA00013194"/>
    </source>
</evidence>
<dbReference type="EMBL" id="CAFBPQ010000048">
    <property type="protein sequence ID" value="CAB5029995.1"/>
    <property type="molecule type" value="Genomic_DNA"/>
</dbReference>
<feature type="region of interest" description="Disordered" evidence="4">
    <location>
        <begin position="57"/>
        <end position="76"/>
    </location>
</feature>
<dbReference type="EMBL" id="CAEZYK010000062">
    <property type="protein sequence ID" value="CAB4727539.1"/>
    <property type="molecule type" value="Genomic_DNA"/>
</dbReference>
<evidence type="ECO:0000313" key="9">
    <source>
        <dbReference type="EMBL" id="CAB5029995.1"/>
    </source>
</evidence>
<evidence type="ECO:0000313" key="7">
    <source>
        <dbReference type="EMBL" id="CAB4727539.1"/>
    </source>
</evidence>
<evidence type="ECO:0000259" key="6">
    <source>
        <dbReference type="PROSITE" id="PS50072"/>
    </source>
</evidence>
<dbReference type="InterPro" id="IPR002130">
    <property type="entry name" value="Cyclophilin-type_PPIase_dom"/>
</dbReference>
<protein>
    <recommendedName>
        <fullName evidence="1">peptidylprolyl isomerase</fullName>
        <ecNumber evidence="1">5.2.1.8</ecNumber>
    </recommendedName>
</protein>
<evidence type="ECO:0000256" key="3">
    <source>
        <dbReference type="ARBA" id="ARBA00023235"/>
    </source>
</evidence>
<keyword evidence="2" id="KW-0697">Rotamase</keyword>
<keyword evidence="5" id="KW-0812">Transmembrane</keyword>
<keyword evidence="3" id="KW-0413">Isomerase</keyword>
<sequence length="258" mass="27319">MSKANKRERQRENREKRREFEGKIQRRQRFMKTARTFAIIAVPVLIVGVVLNLNNSSDDTSTGSDSKSCAEVKTPPAKKVSLDAPTDTLDVNQSYTATIDTSCGTIAVDLAAQSYPVSVNNFVYLANQKFYDDLAVVRAAKNFVIQTGSPTQTSSGGPGYSVAAEVPTVEPYYPAGTVAWAKSGAEPAGTAGSQFFIVTGSAPLPADYAVIGTVSKGLNVARNIEKLAPKSGDGALTRPVVMKKVTITTGAIPPATTP</sequence>
<dbReference type="GO" id="GO:0003755">
    <property type="term" value="F:peptidyl-prolyl cis-trans isomerase activity"/>
    <property type="evidence" value="ECO:0007669"/>
    <property type="project" value="UniProtKB-KW"/>
</dbReference>
<dbReference type="SUPFAM" id="SSF50891">
    <property type="entry name" value="Cyclophilin-like"/>
    <property type="match status" value="1"/>
</dbReference>
<feature type="region of interest" description="Disordered" evidence="4">
    <location>
        <begin position="1"/>
        <end position="20"/>
    </location>
</feature>
<dbReference type="PANTHER" id="PTHR45625">
    <property type="entry name" value="PEPTIDYL-PROLYL CIS-TRANS ISOMERASE-RELATED"/>
    <property type="match status" value="1"/>
</dbReference>
<dbReference type="CDD" id="cd00317">
    <property type="entry name" value="cyclophilin"/>
    <property type="match status" value="1"/>
</dbReference>
<dbReference type="InterPro" id="IPR029000">
    <property type="entry name" value="Cyclophilin-like_dom_sf"/>
</dbReference>
<feature type="domain" description="PPIase cyclophilin-type" evidence="6">
    <location>
        <begin position="104"/>
        <end position="247"/>
    </location>
</feature>
<dbReference type="AlphaFoldDB" id="A0A6J7RMG4"/>
<dbReference type="EC" id="5.2.1.8" evidence="1"/>
<feature type="compositionally biased region" description="Low complexity" evidence="4">
    <location>
        <begin position="57"/>
        <end position="67"/>
    </location>
</feature>